<proteinExistence type="predicted"/>
<dbReference type="EMBL" id="LUGG01000019">
    <property type="protein sequence ID" value="OBZ68915.1"/>
    <property type="molecule type" value="Genomic_DNA"/>
</dbReference>
<evidence type="ECO:0000313" key="3">
    <source>
        <dbReference type="EMBL" id="OBZ68915.1"/>
    </source>
</evidence>
<feature type="region of interest" description="Disordered" evidence="1">
    <location>
        <begin position="413"/>
        <end position="441"/>
    </location>
</feature>
<dbReference type="Proteomes" id="UP000092993">
    <property type="component" value="Unassembled WGS sequence"/>
</dbReference>
<accession>A0A1C7LVZ9</accession>
<feature type="domain" description="Methyltransferase" evidence="2">
    <location>
        <begin position="301"/>
        <end position="397"/>
    </location>
</feature>
<dbReference type="Gene3D" id="3.40.50.150">
    <property type="entry name" value="Vaccinia Virus protein VP39"/>
    <property type="match status" value="1"/>
</dbReference>
<protein>
    <submittedName>
        <fullName evidence="3">Demethylmenaquinone methyltransferase</fullName>
    </submittedName>
</protein>
<dbReference type="Pfam" id="PF13649">
    <property type="entry name" value="Methyltransf_25"/>
    <property type="match status" value="1"/>
</dbReference>
<dbReference type="GO" id="GO:0008168">
    <property type="term" value="F:methyltransferase activity"/>
    <property type="evidence" value="ECO:0007669"/>
    <property type="project" value="UniProtKB-KW"/>
</dbReference>
<organism evidence="3 4">
    <name type="scientific">Grifola frondosa</name>
    <name type="common">Maitake</name>
    <name type="synonym">Polyporus frondosus</name>
    <dbReference type="NCBI Taxonomy" id="5627"/>
    <lineage>
        <taxon>Eukaryota</taxon>
        <taxon>Fungi</taxon>
        <taxon>Dikarya</taxon>
        <taxon>Basidiomycota</taxon>
        <taxon>Agaricomycotina</taxon>
        <taxon>Agaricomycetes</taxon>
        <taxon>Polyporales</taxon>
        <taxon>Grifolaceae</taxon>
        <taxon>Grifola</taxon>
    </lineage>
</organism>
<keyword evidence="3" id="KW-0808">Transferase</keyword>
<feature type="compositionally biased region" description="Polar residues" evidence="1">
    <location>
        <begin position="224"/>
        <end position="240"/>
    </location>
</feature>
<dbReference type="OMA" id="LIRMANM"/>
<feature type="compositionally biased region" description="Low complexity" evidence="1">
    <location>
        <begin position="418"/>
        <end position="427"/>
    </location>
</feature>
<keyword evidence="3" id="KW-0489">Methyltransferase</keyword>
<reference evidence="3 4" key="1">
    <citation type="submission" date="2016-03" db="EMBL/GenBank/DDBJ databases">
        <title>Whole genome sequencing of Grifola frondosa 9006-11.</title>
        <authorList>
            <person name="Min B."/>
            <person name="Park H."/>
            <person name="Kim J.-G."/>
            <person name="Cho H."/>
            <person name="Oh Y.-L."/>
            <person name="Kong W.-S."/>
            <person name="Choi I.-G."/>
        </authorList>
    </citation>
    <scope>NUCLEOTIDE SEQUENCE [LARGE SCALE GENOMIC DNA]</scope>
    <source>
        <strain evidence="3 4">9006-11</strain>
    </source>
</reference>
<dbReference type="PANTHER" id="PTHR43591">
    <property type="entry name" value="METHYLTRANSFERASE"/>
    <property type="match status" value="1"/>
</dbReference>
<dbReference type="STRING" id="5627.A0A1C7LVZ9"/>
<feature type="compositionally biased region" description="Basic and acidic residues" evidence="1">
    <location>
        <begin position="188"/>
        <end position="198"/>
    </location>
</feature>
<dbReference type="CDD" id="cd02440">
    <property type="entry name" value="AdoMet_MTases"/>
    <property type="match status" value="1"/>
</dbReference>
<gene>
    <name evidence="3" type="primary">menG</name>
    <name evidence="3" type="ORF">A0H81_11127</name>
</gene>
<sequence length="441" mass="49128">MNSFNLNSVLSPVSLVCHLASRRALPSSPLKRAVHFRLLYQGLIISCLYSLYLSCWNSHHRHARPSIPTAFNLFPTALSPNSSSSSSSVHTTQHTIQPTTPPNHNNRLSSAVPWSQSAKRKVLRLRRPSSSGSGHPGSRELPPLPIHKSSAPPRPPRNPARVKLASRPSTSSGVPDASNSRSIPRPHALSDSRVHKSVGDSVSWEFPLPTGSEFPLQRKKSRSSKGSAPSTHNATAKNDAQFSTVDRTILDQLRRKVQAREEQFILRNGKKHHAFSAKEVPYPRSYERHVIDLDVCTPTKVLDIGCGTGTWILDAARQWKNTHFVGLDIVPLHPDLMQIGSLDLASRITWVQANFLEGLPFPNEEFDYVRFTRIARGVPEDKWDDLFEEITRVMKPGTAFELLEEDLYFPGRLRDSASPSPSSRTPQTTPPSTPSRTKVLR</sequence>
<evidence type="ECO:0000259" key="2">
    <source>
        <dbReference type="Pfam" id="PF13649"/>
    </source>
</evidence>
<feature type="region of interest" description="Disordered" evidence="1">
    <location>
        <begin position="82"/>
        <end position="240"/>
    </location>
</feature>
<dbReference type="OrthoDB" id="2013972at2759"/>
<dbReference type="SUPFAM" id="SSF53335">
    <property type="entry name" value="S-adenosyl-L-methionine-dependent methyltransferases"/>
    <property type="match status" value="1"/>
</dbReference>
<feature type="compositionally biased region" description="Low complexity" evidence="1">
    <location>
        <begin position="82"/>
        <end position="106"/>
    </location>
</feature>
<feature type="compositionally biased region" description="Polar residues" evidence="1">
    <location>
        <begin position="167"/>
        <end position="182"/>
    </location>
</feature>
<dbReference type="InterPro" id="IPR029063">
    <property type="entry name" value="SAM-dependent_MTases_sf"/>
</dbReference>
<dbReference type="InterPro" id="IPR041698">
    <property type="entry name" value="Methyltransf_25"/>
</dbReference>
<comment type="caution">
    <text evidence="3">The sequence shown here is derived from an EMBL/GenBank/DDBJ whole genome shotgun (WGS) entry which is preliminary data.</text>
</comment>
<dbReference type="PANTHER" id="PTHR43591:SF24">
    <property type="entry name" value="2-METHOXY-6-POLYPRENYL-1,4-BENZOQUINOL METHYLASE, MITOCHONDRIAL"/>
    <property type="match status" value="1"/>
</dbReference>
<feature type="compositionally biased region" description="Polar residues" evidence="1">
    <location>
        <begin position="107"/>
        <end position="117"/>
    </location>
</feature>
<keyword evidence="4" id="KW-1185">Reference proteome</keyword>
<dbReference type="GO" id="GO:0032259">
    <property type="term" value="P:methylation"/>
    <property type="evidence" value="ECO:0007669"/>
    <property type="project" value="UniProtKB-KW"/>
</dbReference>
<name>A0A1C7LVZ9_GRIFR</name>
<feature type="compositionally biased region" description="Basic residues" evidence="1">
    <location>
        <begin position="118"/>
        <end position="127"/>
    </location>
</feature>
<evidence type="ECO:0000313" key="4">
    <source>
        <dbReference type="Proteomes" id="UP000092993"/>
    </source>
</evidence>
<dbReference type="AlphaFoldDB" id="A0A1C7LVZ9"/>
<evidence type="ECO:0000256" key="1">
    <source>
        <dbReference type="SAM" id="MobiDB-lite"/>
    </source>
</evidence>